<evidence type="ECO:0000256" key="1">
    <source>
        <dbReference type="SAM" id="Phobius"/>
    </source>
</evidence>
<reference evidence="2 3" key="1">
    <citation type="submission" date="2020-11" db="EMBL/GenBank/DDBJ databases">
        <authorList>
            <person name="Sun Q."/>
        </authorList>
    </citation>
    <scope>NUCLEOTIDE SEQUENCE [LARGE SCALE GENOMIC DNA]</scope>
    <source>
        <strain evidence="2 3">P8398</strain>
    </source>
</reference>
<dbReference type="EMBL" id="CP065053">
    <property type="protein sequence ID" value="QPI50480.1"/>
    <property type="molecule type" value="Genomic_DNA"/>
</dbReference>
<gene>
    <name evidence="2" type="ORF">IV454_02330</name>
</gene>
<name>A0AA49A9A5_9BURK</name>
<feature type="transmembrane region" description="Helical" evidence="1">
    <location>
        <begin position="35"/>
        <end position="52"/>
    </location>
</feature>
<evidence type="ECO:0000313" key="3">
    <source>
        <dbReference type="Proteomes" id="UP000662888"/>
    </source>
</evidence>
<keyword evidence="1" id="KW-0812">Transmembrane</keyword>
<evidence type="ECO:0000313" key="2">
    <source>
        <dbReference type="EMBL" id="QPI50480.1"/>
    </source>
</evidence>
<dbReference type="Proteomes" id="UP000662888">
    <property type="component" value="Chromosome"/>
</dbReference>
<keyword evidence="1" id="KW-1133">Transmembrane helix</keyword>
<keyword evidence="1" id="KW-0472">Membrane</keyword>
<dbReference type="RefSeq" id="WP_206090029.1">
    <property type="nucleotide sequence ID" value="NZ_CP065053.1"/>
</dbReference>
<protein>
    <submittedName>
        <fullName evidence="2">Uncharacterized protein</fullName>
    </submittedName>
</protein>
<keyword evidence="3" id="KW-1185">Reference proteome</keyword>
<sequence length="57" mass="6435">MRTQLTGMIRRAIDFKSNTVTKMAMLGNNLLRKSIFCWTGMAAPCLFFGHVLEAGKR</sequence>
<proteinExistence type="predicted"/>
<organism evidence="2 3">
    <name type="scientific">Massilia antarctica</name>
    <dbReference type="NCBI Taxonomy" id="2765360"/>
    <lineage>
        <taxon>Bacteria</taxon>
        <taxon>Pseudomonadati</taxon>
        <taxon>Pseudomonadota</taxon>
        <taxon>Betaproteobacteria</taxon>
        <taxon>Burkholderiales</taxon>
        <taxon>Oxalobacteraceae</taxon>
        <taxon>Telluria group</taxon>
        <taxon>Massilia</taxon>
    </lineage>
</organism>
<accession>A0AA49A9A5</accession>